<dbReference type="PROSITE" id="PS50294">
    <property type="entry name" value="WD_REPEATS_REGION"/>
    <property type="match status" value="1"/>
</dbReference>
<dbReference type="Pfam" id="PF23609">
    <property type="entry name" value="Beta-prop_EIPR1"/>
    <property type="match status" value="1"/>
</dbReference>
<keyword evidence="3" id="KW-0677">Repeat</keyword>
<evidence type="ECO:0000313" key="6">
    <source>
        <dbReference type="EMBL" id="CAH0403224.1"/>
    </source>
</evidence>
<dbReference type="Proteomes" id="UP001153292">
    <property type="component" value="Chromosome 22"/>
</dbReference>
<name>A0ABN8B9C4_CHISP</name>
<evidence type="ECO:0000259" key="5">
    <source>
        <dbReference type="Pfam" id="PF23609"/>
    </source>
</evidence>
<comment type="similarity">
    <text evidence="1">Belongs to the WD repeat EIPR1 family.</text>
</comment>
<dbReference type="InterPro" id="IPR040323">
    <property type="entry name" value="EIPR1"/>
</dbReference>
<dbReference type="InterPro" id="IPR059104">
    <property type="entry name" value="Beta-prop_EIPR1-like"/>
</dbReference>
<feature type="domain" description="EIPR1-like beta-propeller" evidence="5">
    <location>
        <begin position="231"/>
        <end position="346"/>
    </location>
</feature>
<dbReference type="PANTHER" id="PTHR14205:SF15">
    <property type="entry name" value="EARP AND GARP COMPLEX-INTERACTING PROTEIN 1"/>
    <property type="match status" value="1"/>
</dbReference>
<dbReference type="PANTHER" id="PTHR14205">
    <property type="entry name" value="WD-REPEAT PROTEIN"/>
    <property type="match status" value="1"/>
</dbReference>
<sequence>MEEGNSIIYGLEHQTRALSPQYGENDAIRFLIGTQSLKPESNQVHVVELEEDTGALHTKVFKHDIGEIWHLRCSPHDAATLLTTHNSYDPNTSQCTMGVSVFKLPTVEVIPKDLDDLSAIQGRNPENMELMTTIRPEAIGEKSKSQMALIGTSNSLPILREYPNRLMAEWDGEWPPGLMSVLLIQKSGEEIRCGEWHPTEASRIGVVYEGGVSVHDVTKGDVVATTATQARARQNLTGGKWNPHQGHTQFAVLQDMHIKCYDTRTDCTKPSWSIDNAHKQLARDLDFNPNRQFHLASAGDDAALNIWDYRNGREPIFSRTDHSHWVWTVRYNTYHEQLLLTGSSDARALLTAAASVCKDLDEEAAKISQALEDGVLQSYEQHEDSVYACEWSASEPWTFASLSYDARLYIFMIIINMMEYCSHLWDGSAKYLLDALDRLQQRAIRIIGDEVTKP</sequence>
<organism evidence="6 7">
    <name type="scientific">Chilo suppressalis</name>
    <name type="common">Asiatic rice borer moth</name>
    <dbReference type="NCBI Taxonomy" id="168631"/>
    <lineage>
        <taxon>Eukaryota</taxon>
        <taxon>Metazoa</taxon>
        <taxon>Ecdysozoa</taxon>
        <taxon>Arthropoda</taxon>
        <taxon>Hexapoda</taxon>
        <taxon>Insecta</taxon>
        <taxon>Pterygota</taxon>
        <taxon>Neoptera</taxon>
        <taxon>Endopterygota</taxon>
        <taxon>Lepidoptera</taxon>
        <taxon>Glossata</taxon>
        <taxon>Ditrysia</taxon>
        <taxon>Pyraloidea</taxon>
        <taxon>Crambidae</taxon>
        <taxon>Crambinae</taxon>
        <taxon>Chilo</taxon>
    </lineage>
</organism>
<dbReference type="InterPro" id="IPR036322">
    <property type="entry name" value="WD40_repeat_dom_sf"/>
</dbReference>
<evidence type="ECO:0000256" key="1">
    <source>
        <dbReference type="ARBA" id="ARBA00005672"/>
    </source>
</evidence>
<evidence type="ECO:0000256" key="3">
    <source>
        <dbReference type="ARBA" id="ARBA00022737"/>
    </source>
</evidence>
<proteinExistence type="inferred from homology"/>
<keyword evidence="2 4" id="KW-0853">WD repeat</keyword>
<evidence type="ECO:0000313" key="7">
    <source>
        <dbReference type="Proteomes" id="UP001153292"/>
    </source>
</evidence>
<dbReference type="Pfam" id="PF00400">
    <property type="entry name" value="WD40"/>
    <property type="match status" value="1"/>
</dbReference>
<dbReference type="EMBL" id="OU963915">
    <property type="protein sequence ID" value="CAH0403224.1"/>
    <property type="molecule type" value="Genomic_DNA"/>
</dbReference>
<dbReference type="SUPFAM" id="SSF50978">
    <property type="entry name" value="WD40 repeat-like"/>
    <property type="match status" value="1"/>
</dbReference>
<accession>A0ABN8B9C4</accession>
<protein>
    <recommendedName>
        <fullName evidence="5">EIPR1-like beta-propeller domain-containing protein</fullName>
    </recommendedName>
</protein>
<feature type="repeat" description="WD" evidence="4">
    <location>
        <begin position="275"/>
        <end position="317"/>
    </location>
</feature>
<keyword evidence="7" id="KW-1185">Reference proteome</keyword>
<dbReference type="PROSITE" id="PS50082">
    <property type="entry name" value="WD_REPEATS_2"/>
    <property type="match status" value="1"/>
</dbReference>
<dbReference type="InterPro" id="IPR015943">
    <property type="entry name" value="WD40/YVTN_repeat-like_dom_sf"/>
</dbReference>
<gene>
    <name evidence="6" type="ORF">CHILSU_LOCUS6490</name>
</gene>
<evidence type="ECO:0000256" key="4">
    <source>
        <dbReference type="PROSITE-ProRule" id="PRU00221"/>
    </source>
</evidence>
<evidence type="ECO:0000256" key="2">
    <source>
        <dbReference type="ARBA" id="ARBA00022574"/>
    </source>
</evidence>
<reference evidence="6" key="1">
    <citation type="submission" date="2021-12" db="EMBL/GenBank/DDBJ databases">
        <authorList>
            <person name="King R."/>
        </authorList>
    </citation>
    <scope>NUCLEOTIDE SEQUENCE</scope>
</reference>
<dbReference type="SMART" id="SM00320">
    <property type="entry name" value="WD40"/>
    <property type="match status" value="3"/>
</dbReference>
<dbReference type="InterPro" id="IPR001680">
    <property type="entry name" value="WD40_rpt"/>
</dbReference>
<dbReference type="Gene3D" id="2.130.10.10">
    <property type="entry name" value="YVTN repeat-like/Quinoprotein amine dehydrogenase"/>
    <property type="match status" value="1"/>
</dbReference>